<keyword evidence="3" id="KW-0547">Nucleotide-binding</keyword>
<dbReference type="Pfam" id="PF01743">
    <property type="entry name" value="PolyA_pol"/>
    <property type="match status" value="1"/>
</dbReference>
<dbReference type="Proteomes" id="UP000008311">
    <property type="component" value="Unassembled WGS sequence"/>
</dbReference>
<dbReference type="EC" id="2.7.7.19" evidence="7"/>
<evidence type="ECO:0000256" key="4">
    <source>
        <dbReference type="RuleBase" id="RU003953"/>
    </source>
</evidence>
<proteinExistence type="inferred from homology"/>
<keyword evidence="2 4" id="KW-0808">Transferase</keyword>
<dbReference type="KEGG" id="rcu:8268760"/>
<keyword evidence="8" id="KW-1185">Reference proteome</keyword>
<evidence type="ECO:0000313" key="8">
    <source>
        <dbReference type="Proteomes" id="UP000008311"/>
    </source>
</evidence>
<dbReference type="FunCoup" id="B9S6T6">
    <property type="interactions" value="633"/>
</dbReference>
<dbReference type="Gene3D" id="1.10.3090.10">
    <property type="entry name" value="cca-adding enzyme, domain 2"/>
    <property type="match status" value="1"/>
</dbReference>
<comment type="similarity">
    <text evidence="1 4">Belongs to the tRNA nucleotidyltransferase/poly(A) polymerase family.</text>
</comment>
<dbReference type="GO" id="GO:0097222">
    <property type="term" value="P:mitochondrial mRNA polyadenylation"/>
    <property type="evidence" value="ECO:0000318"/>
    <property type="project" value="GO_Central"/>
</dbReference>
<name>B9S6T6_RICCO</name>
<keyword evidence="7" id="KW-0548">Nucleotidyltransferase</keyword>
<dbReference type="GO" id="GO:0001680">
    <property type="term" value="P:tRNA 3'-terminal CCA addition"/>
    <property type="evidence" value="ECO:0007669"/>
    <property type="project" value="UniProtKB-ARBA"/>
</dbReference>
<evidence type="ECO:0000259" key="5">
    <source>
        <dbReference type="Pfam" id="PF01743"/>
    </source>
</evidence>
<dbReference type="EMBL" id="EQ973882">
    <property type="protein sequence ID" value="EEF40692.1"/>
    <property type="molecule type" value="Genomic_DNA"/>
</dbReference>
<dbReference type="PANTHER" id="PTHR43051:SF1">
    <property type="entry name" value="POLYNUCLEOTIDE ADENYLYLTRANSFERASE FAMILY PROTEIN"/>
    <property type="match status" value="1"/>
</dbReference>
<evidence type="ECO:0000259" key="6">
    <source>
        <dbReference type="Pfam" id="PF12627"/>
    </source>
</evidence>
<dbReference type="AlphaFoldDB" id="B9S6T6"/>
<feature type="domain" description="Poly A polymerase head" evidence="5">
    <location>
        <begin position="89"/>
        <end position="213"/>
    </location>
</feature>
<dbReference type="InterPro" id="IPR032828">
    <property type="entry name" value="PolyA_RNA-bd"/>
</dbReference>
<evidence type="ECO:0000313" key="7">
    <source>
        <dbReference type="EMBL" id="EEF40692.1"/>
    </source>
</evidence>
<dbReference type="InterPro" id="IPR043519">
    <property type="entry name" value="NT_sf"/>
</dbReference>
<evidence type="ECO:0000256" key="3">
    <source>
        <dbReference type="ARBA" id="ARBA00022741"/>
    </source>
</evidence>
<dbReference type="GO" id="GO:0003723">
    <property type="term" value="F:RNA binding"/>
    <property type="evidence" value="ECO:0007669"/>
    <property type="project" value="UniProtKB-KW"/>
</dbReference>
<dbReference type="STRING" id="3988.B9S6T6"/>
<sequence>MAIIFRAKSCFASRLRNLTTLQRFNHSLIEQTPLYPRMISSDSKDQQSTVIDISKWKKINASAVGIKRSMIPPSPWLVLKILHNKGFEAYLVGGCVRDLLLNRIPKDFDVITTAKLKQVKKQFHRCEIVGRRFPICRVHVKGSVVEVSSFETVAQHNEGKEEVLISQKPSGCNGRDFIRWRNSMHRDFTINSLFFDPFMNQIFDYANGMADLSFLKLRTVIPARLSFQEDCARILRGLRIAGRLGLSISKDTESAIRKLSSSVKSLDKARIMMELNYMLSYGAAESTIYLLQRFNLLELFLPFHAAYLSQQAGETFSLGSVMLMKLFFNLDTLVSCDRPCTSSLWVGLLAFHQALVTNPQDALVSWVFASVLYHGKWKDGVEFARENAKMQVKFAPEISGFSEFKSDEELAEEVSHLASLVQDSVDALMDTDTLAQSMSRFGVTSSSGLVFVSKKIANDVAQLFNVLVDDVESYKTERESFMIDYYLLGKGNQHETRFVLGKVILETLSGGLTKGVEVAEDGPKVIEEKHDSKLSDLVKDYMVEWKEEIPVLSPLDHEHSQKKTGNKRKLVMTKSFYEEKVATKEDVLKNKSEAVAKKPQKILKITQLPELEKKKHHLSENSGTSNLSIEGKVNHEEKKDCRLLLQEVVKDKTENLKQMIKEKTDRPSLYNLFRR</sequence>
<protein>
    <submittedName>
        <fullName evidence="7">Poly(A) polymerase, putative</fullName>
        <ecNumber evidence="7">2.7.7.19</ecNumber>
    </submittedName>
</protein>
<gene>
    <name evidence="7" type="ORF">RCOM_0873700</name>
</gene>
<reference evidence="8" key="1">
    <citation type="journal article" date="2010" name="Nat. Biotechnol.">
        <title>Draft genome sequence of the oilseed species Ricinus communis.</title>
        <authorList>
            <person name="Chan A.P."/>
            <person name="Crabtree J."/>
            <person name="Zhao Q."/>
            <person name="Lorenzi H."/>
            <person name="Orvis J."/>
            <person name="Puiu D."/>
            <person name="Melake-Berhan A."/>
            <person name="Jones K.M."/>
            <person name="Redman J."/>
            <person name="Chen G."/>
            <person name="Cahoon E.B."/>
            <person name="Gedil M."/>
            <person name="Stanke M."/>
            <person name="Haas B.J."/>
            <person name="Wortman J.R."/>
            <person name="Fraser-Liggett C.M."/>
            <person name="Ravel J."/>
            <person name="Rabinowicz P.D."/>
        </authorList>
    </citation>
    <scope>NUCLEOTIDE SEQUENCE [LARGE SCALE GENOMIC DNA]</scope>
    <source>
        <strain evidence="8">cv. Hale</strain>
    </source>
</reference>
<dbReference type="InParanoid" id="B9S6T6"/>
<organism evidence="7 8">
    <name type="scientific">Ricinus communis</name>
    <name type="common">Castor bean</name>
    <dbReference type="NCBI Taxonomy" id="3988"/>
    <lineage>
        <taxon>Eukaryota</taxon>
        <taxon>Viridiplantae</taxon>
        <taxon>Streptophyta</taxon>
        <taxon>Embryophyta</taxon>
        <taxon>Tracheophyta</taxon>
        <taxon>Spermatophyta</taxon>
        <taxon>Magnoliopsida</taxon>
        <taxon>eudicotyledons</taxon>
        <taxon>Gunneridae</taxon>
        <taxon>Pentapetalae</taxon>
        <taxon>rosids</taxon>
        <taxon>fabids</taxon>
        <taxon>Malpighiales</taxon>
        <taxon>Euphorbiaceae</taxon>
        <taxon>Acalyphoideae</taxon>
        <taxon>Acalypheae</taxon>
        <taxon>Ricinus</taxon>
    </lineage>
</organism>
<dbReference type="eggNOG" id="KOG2159">
    <property type="taxonomic scope" value="Eukaryota"/>
</dbReference>
<evidence type="ECO:0000256" key="2">
    <source>
        <dbReference type="ARBA" id="ARBA00022679"/>
    </source>
</evidence>
<keyword evidence="4" id="KW-0694">RNA-binding</keyword>
<dbReference type="Pfam" id="PF12627">
    <property type="entry name" value="PolyA_pol_RNAbd"/>
    <property type="match status" value="1"/>
</dbReference>
<dbReference type="GO" id="GO:1990817">
    <property type="term" value="F:poly(A) RNA polymerase activity"/>
    <property type="evidence" value="ECO:0007669"/>
    <property type="project" value="UniProtKB-EC"/>
</dbReference>
<feature type="domain" description="tRNA nucleotidyltransferase/poly(A) polymerase RNA and SrmB- binding" evidence="6">
    <location>
        <begin position="245"/>
        <end position="307"/>
    </location>
</feature>
<dbReference type="SUPFAM" id="SSF81891">
    <property type="entry name" value="Poly A polymerase C-terminal region-like"/>
    <property type="match status" value="1"/>
</dbReference>
<dbReference type="OrthoDB" id="445712at2759"/>
<dbReference type="CDD" id="cd05398">
    <property type="entry name" value="NT_ClassII-CCAase"/>
    <property type="match status" value="1"/>
</dbReference>
<dbReference type="GO" id="GO:0000166">
    <property type="term" value="F:nucleotide binding"/>
    <property type="evidence" value="ECO:0007669"/>
    <property type="project" value="UniProtKB-KW"/>
</dbReference>
<dbReference type="PANTHER" id="PTHR43051">
    <property type="entry name" value="POLYNUCLEOTIDE ADENYLYLTRANSFERASE FAMILY PROTEIN"/>
    <property type="match status" value="1"/>
</dbReference>
<dbReference type="SUPFAM" id="SSF81301">
    <property type="entry name" value="Nucleotidyltransferase"/>
    <property type="match status" value="1"/>
</dbReference>
<dbReference type="GO" id="GO:0005739">
    <property type="term" value="C:mitochondrion"/>
    <property type="evidence" value="ECO:0000318"/>
    <property type="project" value="GO_Central"/>
</dbReference>
<dbReference type="InterPro" id="IPR052191">
    <property type="entry name" value="tRNA_ntf/polyA_polymerase_I"/>
</dbReference>
<accession>B9S6T6</accession>
<dbReference type="Gene3D" id="3.30.460.10">
    <property type="entry name" value="Beta Polymerase, domain 2"/>
    <property type="match status" value="1"/>
</dbReference>
<evidence type="ECO:0000256" key="1">
    <source>
        <dbReference type="ARBA" id="ARBA00007265"/>
    </source>
</evidence>
<dbReference type="InterPro" id="IPR002646">
    <property type="entry name" value="PolA_pol_head_dom"/>
</dbReference>